<feature type="transmembrane region" description="Helical" evidence="1">
    <location>
        <begin position="59"/>
        <end position="77"/>
    </location>
</feature>
<evidence type="ECO:0000256" key="1">
    <source>
        <dbReference type="SAM" id="Phobius"/>
    </source>
</evidence>
<feature type="transmembrane region" description="Helical" evidence="1">
    <location>
        <begin position="21"/>
        <end position="39"/>
    </location>
</feature>
<gene>
    <name evidence="2" type="ORF">SAMN05216174_101457</name>
</gene>
<keyword evidence="1" id="KW-0812">Transmembrane</keyword>
<protein>
    <submittedName>
        <fullName evidence="2">Uncharacterized protein</fullName>
    </submittedName>
</protein>
<dbReference type="Proteomes" id="UP000199501">
    <property type="component" value="Unassembled WGS sequence"/>
</dbReference>
<organism evidence="2 3">
    <name type="scientific">Actinokineospora iranica</name>
    <dbReference type="NCBI Taxonomy" id="1271860"/>
    <lineage>
        <taxon>Bacteria</taxon>
        <taxon>Bacillati</taxon>
        <taxon>Actinomycetota</taxon>
        <taxon>Actinomycetes</taxon>
        <taxon>Pseudonocardiales</taxon>
        <taxon>Pseudonocardiaceae</taxon>
        <taxon>Actinokineospora</taxon>
    </lineage>
</organism>
<dbReference type="STRING" id="1271860.SAMN05216174_101457"/>
<name>A0A1G6JL56_9PSEU</name>
<evidence type="ECO:0000313" key="3">
    <source>
        <dbReference type="Proteomes" id="UP000199501"/>
    </source>
</evidence>
<dbReference type="EMBL" id="FMZZ01000001">
    <property type="protein sequence ID" value="SDC19417.1"/>
    <property type="molecule type" value="Genomic_DNA"/>
</dbReference>
<reference evidence="3" key="1">
    <citation type="submission" date="2016-10" db="EMBL/GenBank/DDBJ databases">
        <authorList>
            <person name="Varghese N."/>
            <person name="Submissions S."/>
        </authorList>
    </citation>
    <scope>NUCLEOTIDE SEQUENCE [LARGE SCALE GENOMIC DNA]</scope>
    <source>
        <strain evidence="3">IBRC-M 10403</strain>
    </source>
</reference>
<dbReference type="AlphaFoldDB" id="A0A1G6JL56"/>
<proteinExistence type="predicted"/>
<sequence length="111" mass="12006">MTRWRELSRDHHHQMPVNRQVKLLVAGLVCALLPYALFLGITQTVVVNGQVTVDNRLDIGGVVAGVAAIAIGWAMAMKWETEADRATHWRIAAAVVAALGALQVLISADLL</sequence>
<keyword evidence="3" id="KW-1185">Reference proteome</keyword>
<keyword evidence="1" id="KW-1133">Transmembrane helix</keyword>
<feature type="transmembrane region" description="Helical" evidence="1">
    <location>
        <begin position="89"/>
        <end position="108"/>
    </location>
</feature>
<accession>A0A1G6JL56</accession>
<evidence type="ECO:0000313" key="2">
    <source>
        <dbReference type="EMBL" id="SDC19417.1"/>
    </source>
</evidence>
<keyword evidence="1" id="KW-0472">Membrane</keyword>